<feature type="non-terminal residue" evidence="1">
    <location>
        <position position="1"/>
    </location>
</feature>
<sequence length="104" mass="12157">VAFRKYQFEVLQDLRKKCLNYFQAIIMTYPISETPESGRYIKFTESLRILQEITQNIIDEAKKKVEEQNLASGINTEYAPIELSGPAPDDTKTFDYDARFDFFT</sequence>
<proteinExistence type="predicted"/>
<reference evidence="1" key="1">
    <citation type="journal article" date="2014" name="Front. Microbiol.">
        <title>High frequency of phylogenetically diverse reductive dehalogenase-homologous genes in deep subseafloor sedimentary metagenomes.</title>
        <authorList>
            <person name="Kawai M."/>
            <person name="Futagami T."/>
            <person name="Toyoda A."/>
            <person name="Takaki Y."/>
            <person name="Nishi S."/>
            <person name="Hori S."/>
            <person name="Arai W."/>
            <person name="Tsubouchi T."/>
            <person name="Morono Y."/>
            <person name="Uchiyama I."/>
            <person name="Ito T."/>
            <person name="Fujiyama A."/>
            <person name="Inagaki F."/>
            <person name="Takami H."/>
        </authorList>
    </citation>
    <scope>NUCLEOTIDE SEQUENCE</scope>
    <source>
        <strain evidence="1">Expedition CK06-06</strain>
    </source>
</reference>
<dbReference type="AlphaFoldDB" id="X0SXE6"/>
<comment type="caution">
    <text evidence="1">The sequence shown here is derived from an EMBL/GenBank/DDBJ whole genome shotgun (WGS) entry which is preliminary data.</text>
</comment>
<evidence type="ECO:0000313" key="1">
    <source>
        <dbReference type="EMBL" id="GAF79816.1"/>
    </source>
</evidence>
<name>X0SXE6_9ZZZZ</name>
<dbReference type="EMBL" id="BARS01004542">
    <property type="protein sequence ID" value="GAF79816.1"/>
    <property type="molecule type" value="Genomic_DNA"/>
</dbReference>
<protein>
    <submittedName>
        <fullName evidence="1">Uncharacterized protein</fullName>
    </submittedName>
</protein>
<gene>
    <name evidence="1" type="ORF">S01H1_08878</name>
</gene>
<accession>X0SXE6</accession>
<organism evidence="1">
    <name type="scientific">marine sediment metagenome</name>
    <dbReference type="NCBI Taxonomy" id="412755"/>
    <lineage>
        <taxon>unclassified sequences</taxon>
        <taxon>metagenomes</taxon>
        <taxon>ecological metagenomes</taxon>
    </lineage>
</organism>